<evidence type="ECO:0000256" key="3">
    <source>
        <dbReference type="ARBA" id="ARBA00022679"/>
    </source>
</evidence>
<gene>
    <name evidence="9" type="ORF">U27_06871</name>
</gene>
<dbReference type="eggNOG" id="COG0801">
    <property type="taxonomic scope" value="Bacteria"/>
</dbReference>
<evidence type="ECO:0000259" key="8">
    <source>
        <dbReference type="Pfam" id="PF01288"/>
    </source>
</evidence>
<evidence type="ECO:0000256" key="1">
    <source>
        <dbReference type="ARBA" id="ARBA00005051"/>
    </source>
</evidence>
<dbReference type="Pfam" id="PF01288">
    <property type="entry name" value="HPPK"/>
    <property type="match status" value="1"/>
</dbReference>
<evidence type="ECO:0000256" key="2">
    <source>
        <dbReference type="ARBA" id="ARBA00013253"/>
    </source>
</evidence>
<sequence>MIDAYIGVGSNIDPEQHLIDGLQHLRQRVDVTTVSTVYQTIPLERPEQPAYLNAVWRINTTFPARSLKFEVLRRIESILGRVRTGDSYQARTLDLDLLLYGDQMIQEPDLLIPDPDIRKRAFIAVPLAEINPLLRLPGTHEPITRIISGMDISDLTPVPLITQHLQRILTS</sequence>
<dbReference type="GO" id="GO:0005524">
    <property type="term" value="F:ATP binding"/>
    <property type="evidence" value="ECO:0007669"/>
    <property type="project" value="UniProtKB-KW"/>
</dbReference>
<evidence type="ECO:0000313" key="10">
    <source>
        <dbReference type="Proteomes" id="UP000030661"/>
    </source>
</evidence>
<comment type="pathway">
    <text evidence="1">Cofactor biosynthesis; tetrahydrofolate biosynthesis; 2-amino-4-hydroxy-6-hydroxymethyl-7,8-dihydropteridine diphosphate from 7,8-dihydroneopterin triphosphate: step 4/4.</text>
</comment>
<evidence type="ECO:0000256" key="6">
    <source>
        <dbReference type="ARBA" id="ARBA00022840"/>
    </source>
</evidence>
<dbReference type="STRING" id="1499967.U27_06871"/>
<dbReference type="GO" id="GO:0046654">
    <property type="term" value="P:tetrahydrofolate biosynthetic process"/>
    <property type="evidence" value="ECO:0007669"/>
    <property type="project" value="UniProtKB-UniPathway"/>
</dbReference>
<reference evidence="9" key="1">
    <citation type="journal article" date="2015" name="PeerJ">
        <title>First genomic representation of candidate bacterial phylum KSB3 points to enhanced environmental sensing as a trigger of wastewater bulking.</title>
        <authorList>
            <person name="Sekiguchi Y."/>
            <person name="Ohashi A."/>
            <person name="Parks D.H."/>
            <person name="Yamauchi T."/>
            <person name="Tyson G.W."/>
            <person name="Hugenholtz P."/>
        </authorList>
    </citation>
    <scope>NUCLEOTIDE SEQUENCE [LARGE SCALE GENOMIC DNA]</scope>
</reference>
<accession>A0A081C5N0</accession>
<evidence type="ECO:0000256" key="5">
    <source>
        <dbReference type="ARBA" id="ARBA00022777"/>
    </source>
</evidence>
<dbReference type="EC" id="2.7.6.3" evidence="2"/>
<keyword evidence="6" id="KW-0067">ATP-binding</keyword>
<dbReference type="Gene3D" id="3.30.70.560">
    <property type="entry name" value="7,8-Dihydro-6-hydroxymethylpterin-pyrophosphokinase HPPK"/>
    <property type="match status" value="1"/>
</dbReference>
<protein>
    <recommendedName>
        <fullName evidence="2">2-amino-4-hydroxy-6-hydroxymethyldihydropteridine diphosphokinase</fullName>
        <ecNumber evidence="2">2.7.6.3</ecNumber>
    </recommendedName>
</protein>
<dbReference type="EMBL" id="DF820471">
    <property type="protein sequence ID" value="GAK59885.1"/>
    <property type="molecule type" value="Genomic_DNA"/>
</dbReference>
<keyword evidence="10" id="KW-1185">Reference proteome</keyword>
<name>A0A081C5N0_VECG1</name>
<dbReference type="InterPro" id="IPR000550">
    <property type="entry name" value="Hppk"/>
</dbReference>
<dbReference type="Proteomes" id="UP000030661">
    <property type="component" value="Unassembled WGS sequence"/>
</dbReference>
<organism evidence="9">
    <name type="scientific">Vecturithrix granuli</name>
    <dbReference type="NCBI Taxonomy" id="1499967"/>
    <lineage>
        <taxon>Bacteria</taxon>
        <taxon>Candidatus Moduliflexota</taxon>
        <taxon>Candidatus Vecturitrichia</taxon>
        <taxon>Candidatus Vecturitrichales</taxon>
        <taxon>Candidatus Vecturitrichaceae</taxon>
        <taxon>Candidatus Vecturithrix</taxon>
    </lineage>
</organism>
<dbReference type="InterPro" id="IPR035907">
    <property type="entry name" value="Hppk_sf"/>
</dbReference>
<dbReference type="GO" id="GO:0046656">
    <property type="term" value="P:folic acid biosynthetic process"/>
    <property type="evidence" value="ECO:0007669"/>
    <property type="project" value="UniProtKB-KW"/>
</dbReference>
<keyword evidence="4" id="KW-0547">Nucleotide-binding</keyword>
<dbReference type="GO" id="GO:0003848">
    <property type="term" value="F:2-amino-4-hydroxy-6-hydroxymethyldihydropteridine diphosphokinase activity"/>
    <property type="evidence" value="ECO:0007669"/>
    <property type="project" value="UniProtKB-EC"/>
</dbReference>
<dbReference type="CDD" id="cd00483">
    <property type="entry name" value="HPPK"/>
    <property type="match status" value="1"/>
</dbReference>
<dbReference type="HOGENOM" id="CLU_097916_3_0_0"/>
<keyword evidence="5 9" id="KW-0418">Kinase</keyword>
<dbReference type="GO" id="GO:0016301">
    <property type="term" value="F:kinase activity"/>
    <property type="evidence" value="ECO:0007669"/>
    <property type="project" value="UniProtKB-KW"/>
</dbReference>
<dbReference type="PANTHER" id="PTHR43071">
    <property type="entry name" value="2-AMINO-4-HYDROXY-6-HYDROXYMETHYLDIHYDROPTERIDINE PYROPHOSPHOKINASE"/>
    <property type="match status" value="1"/>
</dbReference>
<proteinExistence type="predicted"/>
<feature type="domain" description="7,8-dihydro-6-hydroxymethylpterin-pyrophosphokinase" evidence="8">
    <location>
        <begin position="5"/>
        <end position="132"/>
    </location>
</feature>
<dbReference type="NCBIfam" id="TIGR01498">
    <property type="entry name" value="folK"/>
    <property type="match status" value="1"/>
</dbReference>
<dbReference type="AlphaFoldDB" id="A0A081C5N0"/>
<keyword evidence="7" id="KW-0289">Folate biosynthesis</keyword>
<dbReference type="SUPFAM" id="SSF55083">
    <property type="entry name" value="6-hydroxymethyl-7,8-dihydropterin pyrophosphokinase, HPPK"/>
    <property type="match status" value="1"/>
</dbReference>
<evidence type="ECO:0000313" key="9">
    <source>
        <dbReference type="EMBL" id="GAK59885.1"/>
    </source>
</evidence>
<evidence type="ECO:0000256" key="4">
    <source>
        <dbReference type="ARBA" id="ARBA00022741"/>
    </source>
</evidence>
<evidence type="ECO:0000256" key="7">
    <source>
        <dbReference type="ARBA" id="ARBA00022909"/>
    </source>
</evidence>
<dbReference type="UniPathway" id="UPA00077">
    <property type="reaction ID" value="UER00155"/>
</dbReference>
<keyword evidence="3" id="KW-0808">Transferase</keyword>
<dbReference type="PANTHER" id="PTHR43071:SF1">
    <property type="entry name" value="2-AMINO-4-HYDROXY-6-HYDROXYMETHYLDIHYDROPTERIDINE PYROPHOSPHOKINASE"/>
    <property type="match status" value="1"/>
</dbReference>